<proteinExistence type="predicted"/>
<dbReference type="PANTHER" id="PTHR34352">
    <property type="entry name" value="PROTEIN YHFA"/>
    <property type="match status" value="1"/>
</dbReference>
<gene>
    <name evidence="1" type="ORF">CYJ40_00310</name>
</gene>
<dbReference type="InterPro" id="IPR003718">
    <property type="entry name" value="OsmC/Ohr_fam"/>
</dbReference>
<reference evidence="1 2" key="1">
    <citation type="submission" date="2017-12" db="EMBL/GenBank/DDBJ databases">
        <title>Phylogenetic diversity of female urinary microbiome.</title>
        <authorList>
            <person name="Thomas-White K."/>
            <person name="Wolfe A.J."/>
        </authorList>
    </citation>
    <scope>NUCLEOTIDE SEQUENCE [LARGE SCALE GENOMIC DNA]</scope>
    <source>
        <strain evidence="1 2">UMB0426</strain>
    </source>
</reference>
<dbReference type="Gene3D" id="3.30.300.20">
    <property type="match status" value="1"/>
</dbReference>
<dbReference type="Pfam" id="PF02566">
    <property type="entry name" value="OsmC"/>
    <property type="match status" value="1"/>
</dbReference>
<dbReference type="STRING" id="1176165.GCA_001584405_01875"/>
<evidence type="ECO:0000313" key="1">
    <source>
        <dbReference type="EMBL" id="PKY71159.1"/>
    </source>
</evidence>
<accession>A0A2I1IJ65</accession>
<dbReference type="EMBL" id="PKGO01000001">
    <property type="protein sequence ID" value="PKY71159.1"/>
    <property type="molecule type" value="Genomic_DNA"/>
</dbReference>
<dbReference type="Proteomes" id="UP000242755">
    <property type="component" value="Unassembled WGS sequence"/>
</dbReference>
<dbReference type="PANTHER" id="PTHR34352:SF1">
    <property type="entry name" value="PROTEIN YHFA"/>
    <property type="match status" value="1"/>
</dbReference>
<dbReference type="SUPFAM" id="SSF82784">
    <property type="entry name" value="OsmC-like"/>
    <property type="match status" value="1"/>
</dbReference>
<dbReference type="InterPro" id="IPR036102">
    <property type="entry name" value="OsmC/Ohrsf"/>
</dbReference>
<dbReference type="AlphaFoldDB" id="A0A2I1IJ65"/>
<organism evidence="1 2">
    <name type="scientific">Brevibacterium ravenspurgense</name>
    <dbReference type="NCBI Taxonomy" id="479117"/>
    <lineage>
        <taxon>Bacteria</taxon>
        <taxon>Bacillati</taxon>
        <taxon>Actinomycetota</taxon>
        <taxon>Actinomycetes</taxon>
        <taxon>Micrococcales</taxon>
        <taxon>Brevibacteriaceae</taxon>
        <taxon>Brevibacterium</taxon>
    </lineage>
</organism>
<evidence type="ECO:0000313" key="2">
    <source>
        <dbReference type="Proteomes" id="UP000242755"/>
    </source>
</evidence>
<sequence>MPKEGEAVERVHVSVQRTAQGLFRATNEAGAQIEIGTGEDVFTPVELLLAALGACSSVDPDAVISRRTEPRSFAAEVSADYVREDENYLQDVLIQLAVELDDSPDTRRAARTVERALAHAHGKTCTVARTLERRTEVRAQSEVSFTSGAESAEN</sequence>
<name>A0A2I1IJ65_9MICO</name>
<comment type="caution">
    <text evidence="1">The sequence shown here is derived from an EMBL/GenBank/DDBJ whole genome shotgun (WGS) entry which is preliminary data.</text>
</comment>
<dbReference type="InterPro" id="IPR015946">
    <property type="entry name" value="KH_dom-like_a/b"/>
</dbReference>
<protein>
    <submittedName>
        <fullName evidence="1">Oxidoreductase</fullName>
    </submittedName>
</protein>